<dbReference type="InterPro" id="IPR011033">
    <property type="entry name" value="PRC_barrel-like_sf"/>
</dbReference>
<comment type="caution">
    <text evidence="1">The sequence shown here is derived from an EMBL/GenBank/DDBJ whole genome shotgun (WGS) entry which is preliminary data.</text>
</comment>
<dbReference type="AlphaFoldDB" id="A0A109B9I4"/>
<gene>
    <name evidence="1" type="ORF">APY04_3218</name>
</gene>
<proteinExistence type="predicted"/>
<evidence type="ECO:0008006" key="3">
    <source>
        <dbReference type="Google" id="ProtNLM"/>
    </source>
</evidence>
<dbReference type="STRING" id="121290.APY04_3218"/>
<dbReference type="Proteomes" id="UP000059074">
    <property type="component" value="Unassembled WGS sequence"/>
</dbReference>
<evidence type="ECO:0000313" key="2">
    <source>
        <dbReference type="Proteomes" id="UP000059074"/>
    </source>
</evidence>
<dbReference type="PATRIC" id="fig|121290.4.peg.2058"/>
<dbReference type="InterPro" id="IPR009282">
    <property type="entry name" value="DUF937"/>
</dbReference>
<accession>A0A109B9I4</accession>
<dbReference type="RefSeq" id="WP_198151171.1">
    <property type="nucleotide sequence ID" value="NZ_LMTR01000091.1"/>
</dbReference>
<protein>
    <recommendedName>
        <fullName evidence="3">PRC-barrel domain-containing protein</fullName>
    </recommendedName>
</protein>
<organism evidence="1 2">
    <name type="scientific">Hyphomicrobium sulfonivorans</name>
    <dbReference type="NCBI Taxonomy" id="121290"/>
    <lineage>
        <taxon>Bacteria</taxon>
        <taxon>Pseudomonadati</taxon>
        <taxon>Pseudomonadota</taxon>
        <taxon>Alphaproteobacteria</taxon>
        <taxon>Hyphomicrobiales</taxon>
        <taxon>Hyphomicrobiaceae</taxon>
        <taxon>Hyphomicrobium</taxon>
    </lineage>
</organism>
<dbReference type="Gene3D" id="2.30.30.240">
    <property type="entry name" value="PRC-barrel domain"/>
    <property type="match status" value="1"/>
</dbReference>
<reference evidence="1 2" key="1">
    <citation type="submission" date="2015-10" db="EMBL/GenBank/DDBJ databases">
        <title>Transcriptomic analysis of a linuron degrading triple-species bacterial consortium.</title>
        <authorList>
            <person name="Albers P."/>
        </authorList>
    </citation>
    <scope>NUCLEOTIDE SEQUENCE [LARGE SCALE GENOMIC DNA]</scope>
    <source>
        <strain evidence="1 2">WDL6</strain>
    </source>
</reference>
<dbReference type="Pfam" id="PF06078">
    <property type="entry name" value="DUF937"/>
    <property type="match status" value="1"/>
</dbReference>
<sequence>MSSTPNLVTLISQFITPEMLNRSASAMGVDLSSMQKGVSAGIPGILSALTSSVMKPGGIAKIENAIDQQQPGVLADAARMMGTPQQARVAEEGLSSLSSVLGGGTTSALANAVGRYSGAGETGAKGMLGLLAPVVMGVLGQQQNAGAGGVAQLLASQKDNVMRAMPSEFANYLGSSGILDKAQAATGTQQRSSYQSANYTTDKGTSQGSWLLPALAALCLLGLGWYLFSRPSDTTLATAPTEIRTPGVAPESTHVTDTTRFGGAPFVVAWNDMEKWLHKSVYSSDNKKVGEIAELIRNPEDRVTNVYMDAETTLGLGGQRYDISADKISEVKPDGIILSMTEAEIKAMPPADGAKADVKK</sequence>
<evidence type="ECO:0000313" key="1">
    <source>
        <dbReference type="EMBL" id="KWT64550.1"/>
    </source>
</evidence>
<dbReference type="SUPFAM" id="SSF50346">
    <property type="entry name" value="PRC-barrel domain"/>
    <property type="match status" value="1"/>
</dbReference>
<dbReference type="EMBL" id="LMTR01000091">
    <property type="protein sequence ID" value="KWT64550.1"/>
    <property type="molecule type" value="Genomic_DNA"/>
</dbReference>
<name>A0A109B9I4_HYPSL</name>
<keyword evidence="2" id="KW-1185">Reference proteome</keyword>